<feature type="domain" description="Tle cognate immunity protein 4 C-terminal" evidence="1">
    <location>
        <begin position="124"/>
        <end position="296"/>
    </location>
</feature>
<keyword evidence="4" id="KW-1185">Reference proteome</keyword>
<protein>
    <recommendedName>
        <fullName evidence="5">Tle cognate immunity protein 4 C-terminal domain-containing protein</fullName>
    </recommendedName>
</protein>
<accession>A0A2S5T205</accession>
<organism evidence="3 4">
    <name type="scientific">Caldimonas thermodepolymerans</name>
    <dbReference type="NCBI Taxonomy" id="215580"/>
    <lineage>
        <taxon>Bacteria</taxon>
        <taxon>Pseudomonadati</taxon>
        <taxon>Pseudomonadota</taxon>
        <taxon>Betaproteobacteria</taxon>
        <taxon>Burkholderiales</taxon>
        <taxon>Sphaerotilaceae</taxon>
        <taxon>Caldimonas</taxon>
    </lineage>
</organism>
<evidence type="ECO:0000259" key="2">
    <source>
        <dbReference type="Pfam" id="PF18443"/>
    </source>
</evidence>
<evidence type="ECO:0000313" key="3">
    <source>
        <dbReference type="EMBL" id="PPE69051.1"/>
    </source>
</evidence>
<dbReference type="Pfam" id="PF18426">
    <property type="entry name" value="Tli4_C"/>
    <property type="match status" value="1"/>
</dbReference>
<dbReference type="InterPro" id="IPR041290">
    <property type="entry name" value="Tli4_C"/>
</dbReference>
<dbReference type="Proteomes" id="UP000239406">
    <property type="component" value="Unassembled WGS sequence"/>
</dbReference>
<name>A0A2S5T205_9BURK</name>
<evidence type="ECO:0000259" key="1">
    <source>
        <dbReference type="Pfam" id="PF18426"/>
    </source>
</evidence>
<evidence type="ECO:0000313" key="4">
    <source>
        <dbReference type="Proteomes" id="UP000239406"/>
    </source>
</evidence>
<dbReference type="InterPro" id="IPR040761">
    <property type="entry name" value="Tli4_N"/>
</dbReference>
<dbReference type="Pfam" id="PF18443">
    <property type="entry name" value="Tli4_N"/>
    <property type="match status" value="1"/>
</dbReference>
<evidence type="ECO:0008006" key="5">
    <source>
        <dbReference type="Google" id="ProtNLM"/>
    </source>
</evidence>
<dbReference type="AlphaFoldDB" id="A0A2S5T205"/>
<feature type="domain" description="Tle cognate immunity protein 4 N-terminal" evidence="2">
    <location>
        <begin position="31"/>
        <end position="120"/>
    </location>
</feature>
<sequence>MSTQPMDRAGFRGFLRTLQQRYEAQRLVATDEKFPFLSQVWPTAEGLIFNISESPATPTRARRNLEARWWDGGVAFCAEIKAFDGTYPELQDDSFYRRQGSDVPAKLEELRSVISRLRGRSEDEIPTEPGDCFPHGFFRGGPMRDVDVVANFHLQGTPDVYLFFKQTTSVWEDETMLQRSGSIMKWMVFAGMRTLRKGERVIHGQPYEEWLVREPADVTSARVPGHGLRLHGNETSHDPARPSIELYLYNGHYIPSPPKSLEEQAKTPFLKRATLSEAQVVALWDAITPTLRLRPGAF</sequence>
<comment type="caution">
    <text evidence="3">The sequence shown here is derived from an EMBL/GenBank/DDBJ whole genome shotgun (WGS) entry which is preliminary data.</text>
</comment>
<reference evidence="3 4" key="1">
    <citation type="submission" date="2018-02" db="EMBL/GenBank/DDBJ databases">
        <title>Reclassifiation of [Polyangium] brachysporum DSM 7029 as Guopingzhaonella breviflexa gen. nov., sp. nov., a member of the family Comamonadaceae.</title>
        <authorList>
            <person name="Tang B."/>
        </authorList>
    </citation>
    <scope>NUCLEOTIDE SEQUENCE [LARGE SCALE GENOMIC DNA]</scope>
    <source>
        <strain evidence="3 4">DSM 15344</strain>
    </source>
</reference>
<dbReference type="EMBL" id="PSNY01000016">
    <property type="protein sequence ID" value="PPE69051.1"/>
    <property type="molecule type" value="Genomic_DNA"/>
</dbReference>
<proteinExistence type="predicted"/>
<gene>
    <name evidence="3" type="ORF">C1702_14400</name>
</gene>